<proteinExistence type="predicted"/>
<reference evidence="2 3" key="1">
    <citation type="submission" date="2019-03" db="EMBL/GenBank/DDBJ databases">
        <title>First draft genome of Liparis tanakae, snailfish: a comprehensive survey of snailfish specific genes.</title>
        <authorList>
            <person name="Kim W."/>
            <person name="Song I."/>
            <person name="Jeong J.-H."/>
            <person name="Kim D."/>
            <person name="Kim S."/>
            <person name="Ryu S."/>
            <person name="Song J.Y."/>
            <person name="Lee S.K."/>
        </authorList>
    </citation>
    <scope>NUCLEOTIDE SEQUENCE [LARGE SCALE GENOMIC DNA]</scope>
    <source>
        <tissue evidence="2">Muscle</tissue>
    </source>
</reference>
<organism evidence="2 3">
    <name type="scientific">Liparis tanakae</name>
    <name type="common">Tanaka's snailfish</name>
    <dbReference type="NCBI Taxonomy" id="230148"/>
    <lineage>
        <taxon>Eukaryota</taxon>
        <taxon>Metazoa</taxon>
        <taxon>Chordata</taxon>
        <taxon>Craniata</taxon>
        <taxon>Vertebrata</taxon>
        <taxon>Euteleostomi</taxon>
        <taxon>Actinopterygii</taxon>
        <taxon>Neopterygii</taxon>
        <taxon>Teleostei</taxon>
        <taxon>Neoteleostei</taxon>
        <taxon>Acanthomorphata</taxon>
        <taxon>Eupercaria</taxon>
        <taxon>Perciformes</taxon>
        <taxon>Cottioidei</taxon>
        <taxon>Cottales</taxon>
        <taxon>Liparidae</taxon>
        <taxon>Liparis</taxon>
    </lineage>
</organism>
<protein>
    <submittedName>
        <fullName evidence="2">Uncharacterized protein</fullName>
    </submittedName>
</protein>
<name>A0A4Z2FNN7_9TELE</name>
<accession>A0A4Z2FNN7</accession>
<dbReference type="EMBL" id="SRLO01001038">
    <property type="protein sequence ID" value="TNN42404.1"/>
    <property type="molecule type" value="Genomic_DNA"/>
</dbReference>
<evidence type="ECO:0000313" key="2">
    <source>
        <dbReference type="EMBL" id="TNN42404.1"/>
    </source>
</evidence>
<gene>
    <name evidence="2" type="ORF">EYF80_047417</name>
</gene>
<evidence type="ECO:0000313" key="3">
    <source>
        <dbReference type="Proteomes" id="UP000314294"/>
    </source>
</evidence>
<keyword evidence="3" id="KW-1185">Reference proteome</keyword>
<sequence length="197" mass="22222">MERRFYSSKRFSIQRVKQTFTMETQPGGRRAPCQVRRVGQPLCAERSESSSQAAGSTKNPPKSALCCLLLHTFPSPLPICGSDWRLAACQRTQRENTTLLCGERPAGTPVSHLSLRPQTGGRSGERHVWSRDPTPLKSSPIPKEPSPKRYFVGALERRFDQTSSWKMLFSLRVLDYRASSPQRVLQLVPPDRKSINN</sequence>
<feature type="region of interest" description="Disordered" evidence="1">
    <location>
        <begin position="109"/>
        <end position="145"/>
    </location>
</feature>
<evidence type="ECO:0000256" key="1">
    <source>
        <dbReference type="SAM" id="MobiDB-lite"/>
    </source>
</evidence>
<comment type="caution">
    <text evidence="2">The sequence shown here is derived from an EMBL/GenBank/DDBJ whole genome shotgun (WGS) entry which is preliminary data.</text>
</comment>
<dbReference type="Proteomes" id="UP000314294">
    <property type="component" value="Unassembled WGS sequence"/>
</dbReference>
<dbReference type="AlphaFoldDB" id="A0A4Z2FNN7"/>